<evidence type="ECO:0000313" key="2">
    <source>
        <dbReference type="Proteomes" id="UP000308744"/>
    </source>
</evidence>
<protein>
    <submittedName>
        <fullName evidence="1">Uncharacterized protein</fullName>
    </submittedName>
</protein>
<accession>A0A4U2XZI7</accession>
<dbReference type="Proteomes" id="UP000308744">
    <property type="component" value="Unassembled WGS sequence"/>
</dbReference>
<evidence type="ECO:0000313" key="1">
    <source>
        <dbReference type="EMBL" id="TKI53407.1"/>
    </source>
</evidence>
<gene>
    <name evidence="1" type="ORF">FC756_23965</name>
</gene>
<dbReference type="AlphaFoldDB" id="A0A4U2XZI7"/>
<reference evidence="1 2" key="1">
    <citation type="submission" date="2019-04" db="EMBL/GenBank/DDBJ databases">
        <title>Lysinibacillus genome sequencing.</title>
        <authorList>
            <person name="Dunlap C."/>
        </authorList>
    </citation>
    <scope>NUCLEOTIDE SEQUENCE [LARGE SCALE GENOMIC DNA]</scope>
    <source>
        <strain evidence="1 2">CCTCC AB 2010389</strain>
    </source>
</reference>
<proteinExistence type="predicted"/>
<organism evidence="1 2">
    <name type="scientific">Lysinibacillus mangiferihumi</name>
    <dbReference type="NCBI Taxonomy" id="1130819"/>
    <lineage>
        <taxon>Bacteria</taxon>
        <taxon>Bacillati</taxon>
        <taxon>Bacillota</taxon>
        <taxon>Bacilli</taxon>
        <taxon>Bacillales</taxon>
        <taxon>Bacillaceae</taxon>
        <taxon>Lysinibacillus</taxon>
    </lineage>
</organism>
<sequence>MQEENRCNNTVWYRYGDYAFKVSKLDRGNAVVWVNFKGYNIAFPMIIREFLYEMEEYNYFDVIVNCDWNEHRGFEVKQEEVDLLIGEILNFCTENDPETMNLIEKYKDNKWYEC</sequence>
<name>A0A4U2XZI7_9BACI</name>
<dbReference type="EMBL" id="SZPU01000115">
    <property type="protein sequence ID" value="TKI53407.1"/>
    <property type="molecule type" value="Genomic_DNA"/>
</dbReference>
<keyword evidence="2" id="KW-1185">Reference proteome</keyword>
<comment type="caution">
    <text evidence="1">The sequence shown here is derived from an EMBL/GenBank/DDBJ whole genome shotgun (WGS) entry which is preliminary data.</text>
</comment>
<dbReference type="RefSeq" id="WP_107897304.1">
    <property type="nucleotide sequence ID" value="NZ_PYWM01000036.1"/>
</dbReference>